<evidence type="ECO:0000313" key="1">
    <source>
        <dbReference type="EMBL" id="ROT70709.1"/>
    </source>
</evidence>
<dbReference type="EMBL" id="QCYY01002395">
    <property type="protein sequence ID" value="ROT70709.1"/>
    <property type="molecule type" value="Genomic_DNA"/>
</dbReference>
<gene>
    <name evidence="1" type="ORF">C7M84_010978</name>
</gene>
<reference evidence="1 2" key="2">
    <citation type="submission" date="2019-01" db="EMBL/GenBank/DDBJ databases">
        <title>The decoding of complex shrimp genome reveals the adaptation for benthos swimmer, frequently molting mechanism and breeding impact on genome.</title>
        <authorList>
            <person name="Sun Y."/>
            <person name="Gao Y."/>
            <person name="Yu Y."/>
        </authorList>
    </citation>
    <scope>NUCLEOTIDE SEQUENCE [LARGE SCALE GENOMIC DNA]</scope>
    <source>
        <tissue evidence="1">Muscle</tissue>
    </source>
</reference>
<reference evidence="1 2" key="1">
    <citation type="submission" date="2018-04" db="EMBL/GenBank/DDBJ databases">
        <authorList>
            <person name="Zhang X."/>
            <person name="Yuan J."/>
            <person name="Li F."/>
            <person name="Xiang J."/>
        </authorList>
    </citation>
    <scope>NUCLEOTIDE SEQUENCE [LARGE SCALE GENOMIC DNA]</scope>
    <source>
        <tissue evidence="1">Muscle</tissue>
    </source>
</reference>
<dbReference type="Proteomes" id="UP000283509">
    <property type="component" value="Unassembled WGS sequence"/>
</dbReference>
<name>A0A423T2F3_PENVA</name>
<keyword evidence="2" id="KW-1185">Reference proteome</keyword>
<proteinExistence type="predicted"/>
<evidence type="ECO:0000313" key="2">
    <source>
        <dbReference type="Proteomes" id="UP000283509"/>
    </source>
</evidence>
<organism evidence="1 2">
    <name type="scientific">Penaeus vannamei</name>
    <name type="common">Whiteleg shrimp</name>
    <name type="synonym">Litopenaeus vannamei</name>
    <dbReference type="NCBI Taxonomy" id="6689"/>
    <lineage>
        <taxon>Eukaryota</taxon>
        <taxon>Metazoa</taxon>
        <taxon>Ecdysozoa</taxon>
        <taxon>Arthropoda</taxon>
        <taxon>Crustacea</taxon>
        <taxon>Multicrustacea</taxon>
        <taxon>Malacostraca</taxon>
        <taxon>Eumalacostraca</taxon>
        <taxon>Eucarida</taxon>
        <taxon>Decapoda</taxon>
        <taxon>Dendrobranchiata</taxon>
        <taxon>Penaeoidea</taxon>
        <taxon>Penaeidae</taxon>
        <taxon>Penaeus</taxon>
    </lineage>
</organism>
<accession>A0A423T2F3</accession>
<protein>
    <submittedName>
        <fullName evidence="1">Uncharacterized protein</fullName>
    </submittedName>
</protein>
<comment type="caution">
    <text evidence="1">The sequence shown here is derived from an EMBL/GenBank/DDBJ whole genome shotgun (WGS) entry which is preliminary data.</text>
</comment>
<dbReference type="AlphaFoldDB" id="A0A423T2F3"/>
<sequence length="163" mass="17478">MEGVRAPGRGRGQAAGDKARMGVARWALGKEEGLPTPPAPDLERPYIRALPTVPRQTAPLRRVNMNALIVLSVAALAACGNAQYFGYPGLFYNYPGLYSGAYPAAVTLKAAPETVTLKTVAPAPLTYSVAAVAPVAPIQSQFHAQDEIGQYLRLRRGRSFFPR</sequence>